<feature type="transmembrane region" description="Helical" evidence="6">
    <location>
        <begin position="412"/>
        <end position="433"/>
    </location>
</feature>
<feature type="transmembrane region" description="Helical" evidence="6">
    <location>
        <begin position="386"/>
        <end position="406"/>
    </location>
</feature>
<feature type="transmembrane region" description="Helical" evidence="6">
    <location>
        <begin position="12"/>
        <end position="32"/>
    </location>
</feature>
<feature type="transmembrane region" description="Helical" evidence="6">
    <location>
        <begin position="190"/>
        <end position="211"/>
    </location>
</feature>
<evidence type="ECO:0000256" key="3">
    <source>
        <dbReference type="ARBA" id="ARBA00022692"/>
    </source>
</evidence>
<evidence type="ECO:0000256" key="2">
    <source>
        <dbReference type="ARBA" id="ARBA00010199"/>
    </source>
</evidence>
<dbReference type="InterPro" id="IPR002528">
    <property type="entry name" value="MATE_fam"/>
</dbReference>
<dbReference type="InterPro" id="IPR044644">
    <property type="entry name" value="DinF-like"/>
</dbReference>
<comment type="caution">
    <text evidence="7">The sequence shown here is derived from an EMBL/GenBank/DDBJ whole genome shotgun (WGS) entry which is preliminary data.</text>
</comment>
<evidence type="ECO:0000256" key="1">
    <source>
        <dbReference type="ARBA" id="ARBA00004141"/>
    </source>
</evidence>
<evidence type="ECO:0000256" key="6">
    <source>
        <dbReference type="SAM" id="Phobius"/>
    </source>
</evidence>
<keyword evidence="4 6" id="KW-1133">Transmembrane helix</keyword>
<reference evidence="7 8" key="1">
    <citation type="submission" date="2023-09" db="EMBL/GenBank/DDBJ databases">
        <authorList>
            <person name="Rey-Velasco X."/>
        </authorList>
    </citation>
    <scope>NUCLEOTIDE SEQUENCE [LARGE SCALE GENOMIC DNA]</scope>
    <source>
        <strain evidence="7 8">W431</strain>
    </source>
</reference>
<accession>A0ABU3A3H5</accession>
<sequence>MFFANKADHKQLFVLAIPMILSNITVPLLGLVDTAVIGHLDHAYYLGGSTVGAMVITCITWLCGFLRMTTTGLAAQAFGQQNASQNLLVLLRGLLVALIIGGSFILLQTPYISGAIYLSGGSDQVQFYAQQYSEIRIWGLPAALANLVLLGWLLGNHKAKMVMWILIFTNLVNLVLDVVFVLWLDWQVQGVAYATLIAEYASILLSLTLIFHHFKPIIKASVNDIKSKLLDKLALVSYFKLNRDILIRTLCLQSCFVFITFQGARLGDNVVAANAILMNFLLFISFGLDGIANAAEVMVGKAKGENNLKKLQVVFKVSLFWTLIFALVYSLFFIFWGPSIVRLISDIEAVVLYADQYLFWIMLLPLAACWSYLFDGIYIGLTQAKAMRNSMILSTFGCFFPLWWLLQSYENNGLWFAFIVFMIARGLTLAWHFTRHIWHAKALES</sequence>
<comment type="subcellular location">
    <subcellularLocation>
        <location evidence="1">Membrane</location>
        <topology evidence="1">Multi-pass membrane protein</topology>
    </subcellularLocation>
</comment>
<evidence type="ECO:0000256" key="4">
    <source>
        <dbReference type="ARBA" id="ARBA00022989"/>
    </source>
</evidence>
<feature type="transmembrane region" description="Helical" evidence="6">
    <location>
        <begin position="44"/>
        <end position="66"/>
    </location>
</feature>
<feature type="transmembrane region" description="Helical" evidence="6">
    <location>
        <begin position="270"/>
        <end position="292"/>
    </location>
</feature>
<feature type="transmembrane region" description="Helical" evidence="6">
    <location>
        <begin position="161"/>
        <end position="184"/>
    </location>
</feature>
<evidence type="ECO:0000256" key="5">
    <source>
        <dbReference type="ARBA" id="ARBA00023136"/>
    </source>
</evidence>
<keyword evidence="8" id="KW-1185">Reference proteome</keyword>
<evidence type="ECO:0000313" key="8">
    <source>
        <dbReference type="Proteomes" id="UP001266357"/>
    </source>
</evidence>
<feature type="transmembrane region" description="Helical" evidence="6">
    <location>
        <begin position="313"/>
        <end position="337"/>
    </location>
</feature>
<name>A0ABU3A3H5_9GAMM</name>
<dbReference type="NCBIfam" id="TIGR00797">
    <property type="entry name" value="matE"/>
    <property type="match status" value="1"/>
</dbReference>
<keyword evidence="3 6" id="KW-0812">Transmembrane</keyword>
<dbReference type="RefSeq" id="WP_311581604.1">
    <property type="nucleotide sequence ID" value="NZ_JAVRIF010000005.1"/>
</dbReference>
<dbReference type="Proteomes" id="UP001266357">
    <property type="component" value="Unassembled WGS sequence"/>
</dbReference>
<proteinExistence type="inferred from homology"/>
<dbReference type="CDD" id="cd13136">
    <property type="entry name" value="MATE_DinF_like"/>
    <property type="match status" value="1"/>
</dbReference>
<comment type="similarity">
    <text evidence="2">Belongs to the multi antimicrobial extrusion (MATE) (TC 2.A.66.1) family.</text>
</comment>
<organism evidence="7 8">
    <name type="scientific">Thalassotalea castellviae</name>
    <dbReference type="NCBI Taxonomy" id="3075612"/>
    <lineage>
        <taxon>Bacteria</taxon>
        <taxon>Pseudomonadati</taxon>
        <taxon>Pseudomonadota</taxon>
        <taxon>Gammaproteobacteria</taxon>
        <taxon>Alteromonadales</taxon>
        <taxon>Colwelliaceae</taxon>
        <taxon>Thalassotalea</taxon>
    </lineage>
</organism>
<feature type="transmembrane region" description="Helical" evidence="6">
    <location>
        <begin position="87"/>
        <end position="107"/>
    </location>
</feature>
<gene>
    <name evidence="7" type="ORF">RM573_10960</name>
</gene>
<protein>
    <submittedName>
        <fullName evidence="7">MATE family efflux transporter</fullName>
    </submittedName>
</protein>
<evidence type="ECO:0000313" key="7">
    <source>
        <dbReference type="EMBL" id="MDT0604112.1"/>
    </source>
</evidence>
<feature type="transmembrane region" description="Helical" evidence="6">
    <location>
        <begin position="135"/>
        <end position="154"/>
    </location>
</feature>
<keyword evidence="5 6" id="KW-0472">Membrane</keyword>
<dbReference type="PANTHER" id="PTHR42893">
    <property type="entry name" value="PROTEIN DETOXIFICATION 44, CHLOROPLASTIC-RELATED"/>
    <property type="match status" value="1"/>
</dbReference>
<feature type="transmembrane region" description="Helical" evidence="6">
    <location>
        <begin position="357"/>
        <end position="374"/>
    </location>
</feature>
<dbReference type="Pfam" id="PF01554">
    <property type="entry name" value="MatE"/>
    <property type="match status" value="2"/>
</dbReference>
<dbReference type="EMBL" id="JAVRIF010000005">
    <property type="protein sequence ID" value="MDT0604112.1"/>
    <property type="molecule type" value="Genomic_DNA"/>
</dbReference>
<dbReference type="PANTHER" id="PTHR42893:SF46">
    <property type="entry name" value="PROTEIN DETOXIFICATION 44, CHLOROPLASTIC"/>
    <property type="match status" value="1"/>
</dbReference>